<feature type="domain" description="TonB-dependent receptor plug" evidence="12">
    <location>
        <begin position="127"/>
        <end position="240"/>
    </location>
</feature>
<organism evidence="13 14">
    <name type="scientific">Autumnicola lenta</name>
    <dbReference type="NCBI Taxonomy" id="3075593"/>
    <lineage>
        <taxon>Bacteria</taxon>
        <taxon>Pseudomonadati</taxon>
        <taxon>Bacteroidota</taxon>
        <taxon>Flavobacteriia</taxon>
        <taxon>Flavobacteriales</taxon>
        <taxon>Flavobacteriaceae</taxon>
        <taxon>Autumnicola</taxon>
    </lineage>
</organism>
<dbReference type="InterPro" id="IPR036942">
    <property type="entry name" value="Beta-barrel_TonB_sf"/>
</dbReference>
<dbReference type="Gene3D" id="2.60.40.1120">
    <property type="entry name" value="Carboxypeptidase-like, regulatory domain"/>
    <property type="match status" value="1"/>
</dbReference>
<dbReference type="RefSeq" id="WP_311493250.1">
    <property type="nucleotide sequence ID" value="NZ_JAVRHO010000001.1"/>
</dbReference>
<sequence length="1041" mass="114205">MHTKLLKSKGCLIRRGRMLLFAAFCLITQLGFAQETVSGNVTDAQGMPLLGVNVIEKGTNNGTTTNFDGEFELTIGESGVIVFSFVGFLTQEITVQGGEQISVTLDEDSQSLQEVVVIGYGAQLEENITGSVSKIGSEAFENVPQVSVDQLMQGRASGVMVTKNSGQPGAAVSVRIRGVNTITGSSEPLYIIDGVPVSGEAGAEGLSPLAALNPNDIADINILKDASATAIYGSRGSNGVVLITTKKGKIGQGRLAYNTYTAIQRPTNKIDVMNLQQYAIHQNNVAEIYGLNEQMEFLFPNLLGPGTDWQAQIFDDALQQNHELSFSGATEKINYFISSSYTDQEGTVIGSGFDRMTVRANVNGEVNDWIKTGINISASRTNDQVTLNNASNGIISLSLLNNPATAVYNPDGSFAGPVTADEIAFGTRNPIAEALNIQNTIQRNRVFGNLFVEFSLHDNLNFRSEFGGDFGNNLRDQFQPTFTYGVLERGQNRLNSGRENNDFWIIKNLLTYNNSFGDDDNHDLTVLLGQEVQESSWQGISAQDGDFVGNEVPILGTGDAADIADQYMASSALESYFGRAIYSFDNRFNVTASFRADGSSKFAEGNRWGYFPSISASWRLSNEAFMEDFDVLQNIKIYGGYGEVGNQNIPNFAYGVRLNTMNTDLGTGFEYANFENPDLTWESSTQTNLGLDFSLLNRRLGATIEVYNKVSRDFLYQLAVTDFVTGGNSPGAIAAPWVNLGEMVNRGVDVTLNYRTLGDNDFNWNSTLTFSHYQNEVTELLGDLVINGQLYISDSNENITRTEVGQPVGMFYGYEVEGLFRTTADIQGAPIQFGRPFEDALFDSNWLGDIKYRDVNGDGVINTEDRTQIGNPHPDFTFGFQNTFTYKAFDLSVFLQGSYGNDIFNGVKRTLTAGSSYYVNQDPIVLDYWSVNNPDGNQPRLVRGSESNPNIRISDRYIEDGSYLRVQNLTLGYTLPADAADQIGLNRLKIYGSVQNLFTFTNYSGYDPEVGTFNQNALLMGVDNGRYPSPRTFTLGLNVEL</sequence>
<name>A0ABU3CFH3_9FLAO</name>
<dbReference type="SUPFAM" id="SSF56935">
    <property type="entry name" value="Porins"/>
    <property type="match status" value="1"/>
</dbReference>
<reference evidence="13 14" key="1">
    <citation type="submission" date="2023-09" db="EMBL/GenBank/DDBJ databases">
        <authorList>
            <person name="Rey-Velasco X."/>
        </authorList>
    </citation>
    <scope>NUCLEOTIDE SEQUENCE [LARGE SCALE GENOMIC DNA]</scope>
    <source>
        <strain evidence="13 14">F260</strain>
    </source>
</reference>
<evidence type="ECO:0000313" key="13">
    <source>
        <dbReference type="EMBL" id="MDT0645099.1"/>
    </source>
</evidence>
<evidence type="ECO:0000259" key="12">
    <source>
        <dbReference type="Pfam" id="PF07715"/>
    </source>
</evidence>
<evidence type="ECO:0000256" key="9">
    <source>
        <dbReference type="RuleBase" id="RU003357"/>
    </source>
</evidence>
<dbReference type="Gene3D" id="2.170.130.10">
    <property type="entry name" value="TonB-dependent receptor, plug domain"/>
    <property type="match status" value="1"/>
</dbReference>
<proteinExistence type="inferred from homology"/>
<keyword evidence="5 9" id="KW-0798">TonB box</keyword>
<dbReference type="InterPro" id="IPR023997">
    <property type="entry name" value="TonB-dep_OMP_SusC/RagA_CS"/>
</dbReference>
<dbReference type="NCBIfam" id="TIGR04056">
    <property type="entry name" value="OMP_RagA_SusC"/>
    <property type="match status" value="1"/>
</dbReference>
<keyword evidence="3 8" id="KW-1134">Transmembrane beta strand</keyword>
<comment type="subcellular location">
    <subcellularLocation>
        <location evidence="1 8">Cell outer membrane</location>
        <topology evidence="1 8">Multi-pass membrane protein</topology>
    </subcellularLocation>
</comment>
<evidence type="ECO:0000256" key="10">
    <source>
        <dbReference type="SAM" id="SignalP"/>
    </source>
</evidence>
<evidence type="ECO:0000259" key="11">
    <source>
        <dbReference type="Pfam" id="PF00593"/>
    </source>
</evidence>
<keyword evidence="14" id="KW-1185">Reference proteome</keyword>
<dbReference type="InterPro" id="IPR008969">
    <property type="entry name" value="CarboxyPept-like_regulatory"/>
</dbReference>
<dbReference type="Pfam" id="PF00593">
    <property type="entry name" value="TonB_dep_Rec_b-barrel"/>
    <property type="match status" value="1"/>
</dbReference>
<keyword evidence="4 8" id="KW-0812">Transmembrane</keyword>
<evidence type="ECO:0000256" key="3">
    <source>
        <dbReference type="ARBA" id="ARBA00022452"/>
    </source>
</evidence>
<feature type="domain" description="TonB-dependent receptor-like beta-barrel" evidence="11">
    <location>
        <begin position="411"/>
        <end position="997"/>
    </location>
</feature>
<evidence type="ECO:0000256" key="6">
    <source>
        <dbReference type="ARBA" id="ARBA00023136"/>
    </source>
</evidence>
<protein>
    <submittedName>
        <fullName evidence="13">TonB-dependent receptor</fullName>
    </submittedName>
</protein>
<comment type="caution">
    <text evidence="13">The sequence shown here is derived from an EMBL/GenBank/DDBJ whole genome shotgun (WGS) entry which is preliminary data.</text>
</comment>
<dbReference type="InterPro" id="IPR039426">
    <property type="entry name" value="TonB-dep_rcpt-like"/>
</dbReference>
<keyword evidence="2 8" id="KW-0813">Transport</keyword>
<keyword evidence="10" id="KW-0732">Signal</keyword>
<dbReference type="InterPro" id="IPR000531">
    <property type="entry name" value="Beta-barrel_TonB"/>
</dbReference>
<evidence type="ECO:0000256" key="5">
    <source>
        <dbReference type="ARBA" id="ARBA00023077"/>
    </source>
</evidence>
<dbReference type="NCBIfam" id="TIGR04057">
    <property type="entry name" value="SusC_RagA_signa"/>
    <property type="match status" value="1"/>
</dbReference>
<dbReference type="InterPro" id="IPR023996">
    <property type="entry name" value="TonB-dep_OMP_SusC/RagA"/>
</dbReference>
<evidence type="ECO:0000256" key="8">
    <source>
        <dbReference type="PROSITE-ProRule" id="PRU01360"/>
    </source>
</evidence>
<keyword evidence="7 8" id="KW-0998">Cell outer membrane</keyword>
<evidence type="ECO:0000256" key="4">
    <source>
        <dbReference type="ARBA" id="ARBA00022692"/>
    </source>
</evidence>
<keyword evidence="13" id="KW-0675">Receptor</keyword>
<dbReference type="Proteomes" id="UP001245285">
    <property type="component" value="Unassembled WGS sequence"/>
</dbReference>
<dbReference type="Pfam" id="PF07715">
    <property type="entry name" value="Plug"/>
    <property type="match status" value="1"/>
</dbReference>
<evidence type="ECO:0000256" key="2">
    <source>
        <dbReference type="ARBA" id="ARBA00022448"/>
    </source>
</evidence>
<dbReference type="SUPFAM" id="SSF49464">
    <property type="entry name" value="Carboxypeptidase regulatory domain-like"/>
    <property type="match status" value="1"/>
</dbReference>
<dbReference type="InterPro" id="IPR012910">
    <property type="entry name" value="Plug_dom"/>
</dbReference>
<evidence type="ECO:0000256" key="1">
    <source>
        <dbReference type="ARBA" id="ARBA00004571"/>
    </source>
</evidence>
<accession>A0ABU3CFH3</accession>
<feature type="signal peptide" evidence="10">
    <location>
        <begin position="1"/>
        <end position="33"/>
    </location>
</feature>
<dbReference type="Gene3D" id="2.40.170.20">
    <property type="entry name" value="TonB-dependent receptor, beta-barrel domain"/>
    <property type="match status" value="1"/>
</dbReference>
<dbReference type="PROSITE" id="PS52016">
    <property type="entry name" value="TONB_DEPENDENT_REC_3"/>
    <property type="match status" value="1"/>
</dbReference>
<dbReference type="InterPro" id="IPR037066">
    <property type="entry name" value="Plug_dom_sf"/>
</dbReference>
<dbReference type="EMBL" id="JAVRHO010000001">
    <property type="protein sequence ID" value="MDT0645099.1"/>
    <property type="molecule type" value="Genomic_DNA"/>
</dbReference>
<evidence type="ECO:0000256" key="7">
    <source>
        <dbReference type="ARBA" id="ARBA00023237"/>
    </source>
</evidence>
<evidence type="ECO:0000313" key="14">
    <source>
        <dbReference type="Proteomes" id="UP001245285"/>
    </source>
</evidence>
<feature type="chain" id="PRO_5046707555" evidence="10">
    <location>
        <begin position="34"/>
        <end position="1041"/>
    </location>
</feature>
<dbReference type="Pfam" id="PF13715">
    <property type="entry name" value="CarbopepD_reg_2"/>
    <property type="match status" value="1"/>
</dbReference>
<comment type="similarity">
    <text evidence="8 9">Belongs to the TonB-dependent receptor family.</text>
</comment>
<gene>
    <name evidence="13" type="ORF">RM545_00210</name>
</gene>
<keyword evidence="6 8" id="KW-0472">Membrane</keyword>